<feature type="non-terminal residue" evidence="1">
    <location>
        <position position="1"/>
    </location>
</feature>
<dbReference type="SUPFAM" id="SSF75304">
    <property type="entry name" value="Amidase signature (AS) enzymes"/>
    <property type="match status" value="1"/>
</dbReference>
<proteinExistence type="predicted"/>
<dbReference type="InterPro" id="IPR036928">
    <property type="entry name" value="AS_sf"/>
</dbReference>
<reference evidence="1" key="1">
    <citation type="journal article" date="2022" name="Arch. Microbiol.">
        <title>Microbulbifer okhotskensis sp. nov., isolated from a deep bottom sediment of the Okhotsk Sea.</title>
        <authorList>
            <person name="Romanenko L."/>
            <person name="Kurilenko V."/>
            <person name="Otstavnykh N."/>
            <person name="Velansky P."/>
            <person name="Isaeva M."/>
            <person name="Mikhailov V."/>
        </authorList>
    </citation>
    <scope>NUCLEOTIDE SEQUENCE</scope>
    <source>
        <strain evidence="1">OS29</strain>
    </source>
</reference>
<evidence type="ECO:0000313" key="1">
    <source>
        <dbReference type="EMBL" id="MCO1336683.1"/>
    </source>
</evidence>
<protein>
    <recommendedName>
        <fullName evidence="3">Amidase</fullName>
    </recommendedName>
</protein>
<comment type="caution">
    <text evidence="1">The sequence shown here is derived from an EMBL/GenBank/DDBJ whole genome shotgun (WGS) entry which is preliminary data.</text>
</comment>
<name>A0A9X2EVG9_9GAMM</name>
<gene>
    <name evidence="1" type="ORF">MO867_20360</name>
</gene>
<dbReference type="EMBL" id="JALBWM010000175">
    <property type="protein sequence ID" value="MCO1336683.1"/>
    <property type="molecule type" value="Genomic_DNA"/>
</dbReference>
<evidence type="ECO:0000313" key="2">
    <source>
        <dbReference type="Proteomes" id="UP001139028"/>
    </source>
</evidence>
<keyword evidence="2" id="KW-1185">Reference proteome</keyword>
<accession>A0A9X2EVG9</accession>
<dbReference type="AlphaFoldDB" id="A0A9X2EVG9"/>
<dbReference type="Proteomes" id="UP001139028">
    <property type="component" value="Unassembled WGS sequence"/>
</dbReference>
<evidence type="ECO:0008006" key="3">
    <source>
        <dbReference type="Google" id="ProtNLM"/>
    </source>
</evidence>
<dbReference type="Gene3D" id="3.90.1300.10">
    <property type="entry name" value="Amidase signature (AS) domain"/>
    <property type="match status" value="1"/>
</dbReference>
<organism evidence="1 2">
    <name type="scientific">Microbulbifer okhotskensis</name>
    <dbReference type="NCBI Taxonomy" id="2926617"/>
    <lineage>
        <taxon>Bacteria</taxon>
        <taxon>Pseudomonadati</taxon>
        <taxon>Pseudomonadota</taxon>
        <taxon>Gammaproteobacteria</taxon>
        <taxon>Cellvibrionales</taxon>
        <taxon>Microbulbiferaceae</taxon>
        <taxon>Microbulbifer</taxon>
    </lineage>
</organism>
<sequence length="81" mass="8038">SGLGSYLFRPLKLSEVLSAYTRNNAATAVCGAPGITIPIGGGAKGLPAGLELDGQPGGDLTLLAIAKEVEQTLRASGSLGD</sequence>